<keyword evidence="3" id="KW-1185">Reference proteome</keyword>
<name>A0A1B0AKP7_9MUSC</name>
<keyword evidence="1" id="KW-0812">Transmembrane</keyword>
<dbReference type="Proteomes" id="UP000092460">
    <property type="component" value="Unassembled WGS sequence"/>
</dbReference>
<protein>
    <submittedName>
        <fullName evidence="2">Uncharacterized protein</fullName>
    </submittedName>
</protein>
<proteinExistence type="predicted"/>
<keyword evidence="1" id="KW-0472">Membrane</keyword>
<evidence type="ECO:0000313" key="2">
    <source>
        <dbReference type="EnsemblMetazoa" id="GPPI000248-PA"/>
    </source>
</evidence>
<organism evidence="2 3">
    <name type="scientific">Glossina palpalis gambiensis</name>
    <dbReference type="NCBI Taxonomy" id="67801"/>
    <lineage>
        <taxon>Eukaryota</taxon>
        <taxon>Metazoa</taxon>
        <taxon>Ecdysozoa</taxon>
        <taxon>Arthropoda</taxon>
        <taxon>Hexapoda</taxon>
        <taxon>Insecta</taxon>
        <taxon>Pterygota</taxon>
        <taxon>Neoptera</taxon>
        <taxon>Endopterygota</taxon>
        <taxon>Diptera</taxon>
        <taxon>Brachycera</taxon>
        <taxon>Muscomorpha</taxon>
        <taxon>Hippoboscoidea</taxon>
        <taxon>Glossinidae</taxon>
        <taxon>Glossina</taxon>
    </lineage>
</organism>
<accession>A0A1B0AKP7</accession>
<reference evidence="3" key="1">
    <citation type="submission" date="2015-01" db="EMBL/GenBank/DDBJ databases">
        <authorList>
            <person name="Aksoy S."/>
            <person name="Warren W."/>
            <person name="Wilson R.K."/>
        </authorList>
    </citation>
    <scope>NUCLEOTIDE SEQUENCE [LARGE SCALE GENOMIC DNA]</scope>
    <source>
        <strain evidence="3">IAEA</strain>
    </source>
</reference>
<dbReference type="AlphaFoldDB" id="A0A1B0AKP7"/>
<evidence type="ECO:0000256" key="1">
    <source>
        <dbReference type="SAM" id="Phobius"/>
    </source>
</evidence>
<reference evidence="2" key="2">
    <citation type="submission" date="2020-05" db="UniProtKB">
        <authorList>
            <consortium name="EnsemblMetazoa"/>
        </authorList>
    </citation>
    <scope>IDENTIFICATION</scope>
    <source>
        <strain evidence="2">IAEA</strain>
    </source>
</reference>
<evidence type="ECO:0000313" key="3">
    <source>
        <dbReference type="Proteomes" id="UP000092460"/>
    </source>
</evidence>
<feature type="transmembrane region" description="Helical" evidence="1">
    <location>
        <begin position="48"/>
        <end position="66"/>
    </location>
</feature>
<keyword evidence="1" id="KW-1133">Transmembrane helix</keyword>
<sequence>MPSIGYKFLPPESKVREFRFAQMDEHDQKLPTPIYNQLPITSITTPTVPIHLPLLVLYLLAGEYYAKSTRIWNSN</sequence>
<dbReference type="VEuPathDB" id="VectorBase:GPPI000248"/>
<dbReference type="EnsemblMetazoa" id="GPPI000248-RA">
    <property type="protein sequence ID" value="GPPI000248-PA"/>
    <property type="gene ID" value="GPPI000248"/>
</dbReference>
<dbReference type="EMBL" id="JXJN01026610">
    <property type="status" value="NOT_ANNOTATED_CDS"/>
    <property type="molecule type" value="Genomic_DNA"/>
</dbReference>